<proteinExistence type="predicted"/>
<accession>A0ABD3NZI0</accession>
<comment type="caution">
    <text evidence="1">The sequence shown here is derived from an EMBL/GenBank/DDBJ whole genome shotgun (WGS) entry which is preliminary data.</text>
</comment>
<gene>
    <name evidence="1" type="ORF">ACHAW5_006419</name>
</gene>
<organism evidence="1 2">
    <name type="scientific">Stephanodiscus triporus</name>
    <dbReference type="NCBI Taxonomy" id="2934178"/>
    <lineage>
        <taxon>Eukaryota</taxon>
        <taxon>Sar</taxon>
        <taxon>Stramenopiles</taxon>
        <taxon>Ochrophyta</taxon>
        <taxon>Bacillariophyta</taxon>
        <taxon>Coscinodiscophyceae</taxon>
        <taxon>Thalassiosirophycidae</taxon>
        <taxon>Stephanodiscales</taxon>
        <taxon>Stephanodiscaceae</taxon>
        <taxon>Stephanodiscus</taxon>
    </lineage>
</organism>
<evidence type="ECO:0000313" key="2">
    <source>
        <dbReference type="Proteomes" id="UP001530315"/>
    </source>
</evidence>
<evidence type="ECO:0000313" key="1">
    <source>
        <dbReference type="EMBL" id="KAL3780749.1"/>
    </source>
</evidence>
<name>A0ABD3NZI0_9STRA</name>
<keyword evidence="2" id="KW-1185">Reference proteome</keyword>
<dbReference type="EMBL" id="JALLAZ020001098">
    <property type="protein sequence ID" value="KAL3780749.1"/>
    <property type="molecule type" value="Genomic_DNA"/>
</dbReference>
<sequence length="322" mass="35112">MLHAKKTIVPALRLLRRRTIITSSVAPSPDVFIERPEVVVLAESALYGDNNSWEGYSMSFFPSSGLHFASIDVFRRSPAAGHRPRHDGDSLDALERTMAEDLSRLGGDVHDIGDASSSAHVVLIARGPVQCIVAQYFLESSPLAGLVLVDPLLLPENGRPMGGKEGKTNSGGGASPRWTTSLMDLISMLEDAHAASENESAIGPPLLFRDHEGKGEIALLRSLAAKEDLGASSEERHSRPLRLEPGSVPMLVMYSGGDHVHRDRYRICAERTAAFHTCGGKGDHYDQVPVLRIQKDRVVRGGGDDLRASMRLIYEWYDEVVA</sequence>
<protein>
    <submittedName>
        <fullName evidence="1">Uncharacterized protein</fullName>
    </submittedName>
</protein>
<dbReference type="AlphaFoldDB" id="A0ABD3NZI0"/>
<reference evidence="1 2" key="1">
    <citation type="submission" date="2024-10" db="EMBL/GenBank/DDBJ databases">
        <title>Updated reference genomes for cyclostephanoid diatoms.</title>
        <authorList>
            <person name="Roberts W.R."/>
            <person name="Alverson A.J."/>
        </authorList>
    </citation>
    <scope>NUCLEOTIDE SEQUENCE [LARGE SCALE GENOMIC DNA]</scope>
    <source>
        <strain evidence="1 2">AJA276-08</strain>
    </source>
</reference>
<dbReference type="Proteomes" id="UP001530315">
    <property type="component" value="Unassembled WGS sequence"/>
</dbReference>